<comment type="cofactor">
    <cofactor evidence="1">
        <name>FAD</name>
        <dbReference type="ChEBI" id="CHEBI:57692"/>
    </cofactor>
</comment>
<dbReference type="Pfam" id="PF00732">
    <property type="entry name" value="GMC_oxred_N"/>
    <property type="match status" value="1"/>
</dbReference>
<sequence length="519" mass="53303">MAAGTGGFAAELLDRTWDDVVVGGGSAGSVLAARLSQEPGRRVLLVEAGTDPAPQSGPPGSPVLTGANWDHTASVGDTEPGAGRQYPYLVGKVLGGSSAVNGAIALRGLPADFDGWAAAGCAGWSWADVLPYFRGLEADADYGDSALHGGHGPLPVRRPAPERLSKAAAAFLAGCRAAGIPDRPDLNDGGTGAGPIPGNLAGRHRVSAADAYLEPARERPNLAVADRAEVTRVLVTGGRVTGVELLRDGRVHQVRAGQVTLCAGAIGSPLVLQRSGIGAAARSAALGLPVTADLPGVGGNLIDHPMVPVWSAAAPGVCADDDPWHEAMARIATTGDLPDVNLLLVANVRGAAIPGIGAVLGSDAGISVGALLLAPRSRGTVELTDADPKAAPAIRLRLATDEDDLRRLMNGVRAAWRVVRSAPFAPMAARTFLWTERMVEDDTLLRRAVANFVTPTWHAAGTARMGPAGDDGAVVDERLRVYGVTGLRVADASVMPSIVRAPTNLTCIMLAERAAGWMR</sequence>
<keyword evidence="9" id="KW-1185">Reference proteome</keyword>
<evidence type="ECO:0000256" key="4">
    <source>
        <dbReference type="ARBA" id="ARBA00022827"/>
    </source>
</evidence>
<dbReference type="SUPFAM" id="SSF51905">
    <property type="entry name" value="FAD/NAD(P)-binding domain"/>
    <property type="match status" value="1"/>
</dbReference>
<feature type="domain" description="Glucose-methanol-choline oxidoreductase N-terminal" evidence="6">
    <location>
        <begin position="91"/>
        <end position="114"/>
    </location>
</feature>
<evidence type="ECO:0000256" key="2">
    <source>
        <dbReference type="ARBA" id="ARBA00010790"/>
    </source>
</evidence>
<name>A0ABX0ZSN3_9ACTN</name>
<dbReference type="EMBL" id="JAATEJ010000014">
    <property type="protein sequence ID" value="NJP45309.1"/>
    <property type="molecule type" value="Genomic_DNA"/>
</dbReference>
<organism evidence="8 9">
    <name type="scientific">Actinacidiphila epipremni</name>
    <dbReference type="NCBI Taxonomy" id="2053013"/>
    <lineage>
        <taxon>Bacteria</taxon>
        <taxon>Bacillati</taxon>
        <taxon>Actinomycetota</taxon>
        <taxon>Actinomycetes</taxon>
        <taxon>Kitasatosporales</taxon>
        <taxon>Streptomycetaceae</taxon>
        <taxon>Actinacidiphila</taxon>
    </lineage>
</organism>
<dbReference type="SUPFAM" id="SSF54373">
    <property type="entry name" value="FAD-linked reductases, C-terminal domain"/>
    <property type="match status" value="1"/>
</dbReference>
<dbReference type="PANTHER" id="PTHR11552">
    <property type="entry name" value="GLUCOSE-METHANOL-CHOLINE GMC OXIDOREDUCTASE"/>
    <property type="match status" value="1"/>
</dbReference>
<keyword evidence="4 5" id="KW-0274">FAD</keyword>
<evidence type="ECO:0000256" key="5">
    <source>
        <dbReference type="RuleBase" id="RU003968"/>
    </source>
</evidence>
<reference evidence="8 9" key="1">
    <citation type="submission" date="2020-03" db="EMBL/GenBank/DDBJ databases">
        <title>WGS of actinomycetes isolated from Thailand.</title>
        <authorList>
            <person name="Thawai C."/>
        </authorList>
    </citation>
    <scope>NUCLEOTIDE SEQUENCE [LARGE SCALE GENOMIC DNA]</scope>
    <source>
        <strain evidence="8 9">PRB2-1</strain>
    </source>
</reference>
<feature type="domain" description="Glucose-methanol-choline oxidoreductase N-terminal" evidence="7">
    <location>
        <begin position="264"/>
        <end position="278"/>
    </location>
</feature>
<dbReference type="InterPro" id="IPR007867">
    <property type="entry name" value="GMC_OxRtase_C"/>
</dbReference>
<evidence type="ECO:0000256" key="1">
    <source>
        <dbReference type="ARBA" id="ARBA00001974"/>
    </source>
</evidence>
<comment type="caution">
    <text evidence="8">The sequence shown here is derived from an EMBL/GenBank/DDBJ whole genome shotgun (WGS) entry which is preliminary data.</text>
</comment>
<evidence type="ECO:0000313" key="8">
    <source>
        <dbReference type="EMBL" id="NJP45309.1"/>
    </source>
</evidence>
<dbReference type="InterPro" id="IPR012132">
    <property type="entry name" value="GMC_OxRdtase"/>
</dbReference>
<proteinExistence type="inferred from homology"/>
<evidence type="ECO:0000313" key="9">
    <source>
        <dbReference type="Proteomes" id="UP000734511"/>
    </source>
</evidence>
<dbReference type="PANTHER" id="PTHR11552:SF147">
    <property type="entry name" value="CHOLINE DEHYDROGENASE, MITOCHONDRIAL"/>
    <property type="match status" value="1"/>
</dbReference>
<evidence type="ECO:0000256" key="3">
    <source>
        <dbReference type="ARBA" id="ARBA00022630"/>
    </source>
</evidence>
<dbReference type="RefSeq" id="WP_167984179.1">
    <property type="nucleotide sequence ID" value="NZ_JAATEJ010000014.1"/>
</dbReference>
<dbReference type="PROSITE" id="PS00624">
    <property type="entry name" value="GMC_OXRED_2"/>
    <property type="match status" value="1"/>
</dbReference>
<evidence type="ECO:0000259" key="6">
    <source>
        <dbReference type="PROSITE" id="PS00623"/>
    </source>
</evidence>
<protein>
    <submittedName>
        <fullName evidence="8">NAD(P)-binding protein</fullName>
    </submittedName>
</protein>
<dbReference type="Pfam" id="PF05199">
    <property type="entry name" value="GMC_oxred_C"/>
    <property type="match status" value="1"/>
</dbReference>
<keyword evidence="3 5" id="KW-0285">Flavoprotein</keyword>
<dbReference type="InterPro" id="IPR000172">
    <property type="entry name" value="GMC_OxRdtase_N"/>
</dbReference>
<gene>
    <name evidence="8" type="ORF">HCN08_18160</name>
</gene>
<comment type="similarity">
    <text evidence="2 5">Belongs to the GMC oxidoreductase family.</text>
</comment>
<dbReference type="Proteomes" id="UP000734511">
    <property type="component" value="Unassembled WGS sequence"/>
</dbReference>
<dbReference type="PIRSF" id="PIRSF000137">
    <property type="entry name" value="Alcohol_oxidase"/>
    <property type="match status" value="1"/>
</dbReference>
<dbReference type="PROSITE" id="PS00623">
    <property type="entry name" value="GMC_OXRED_1"/>
    <property type="match status" value="1"/>
</dbReference>
<accession>A0ABX0ZSN3</accession>
<dbReference type="Gene3D" id="3.30.410.40">
    <property type="match status" value="1"/>
</dbReference>
<dbReference type="Gene3D" id="3.50.50.60">
    <property type="entry name" value="FAD/NAD(P)-binding domain"/>
    <property type="match status" value="1"/>
</dbReference>
<evidence type="ECO:0000259" key="7">
    <source>
        <dbReference type="PROSITE" id="PS00624"/>
    </source>
</evidence>
<dbReference type="InterPro" id="IPR036188">
    <property type="entry name" value="FAD/NAD-bd_sf"/>
</dbReference>